<name>A0A5J4WX91_9EUKA</name>
<feature type="region of interest" description="Disordered" evidence="1">
    <location>
        <begin position="51"/>
        <end position="70"/>
    </location>
</feature>
<sequence length="70" mass="8160">TIIRYLKQNIRRHHKIGIRQLAELSPVKAHYTTVAGVLQVANMQKIARRRGPRLAVKHKEQRKKQLRIGS</sequence>
<protein>
    <submittedName>
        <fullName evidence="2">Uncharacterized protein</fullName>
    </submittedName>
</protein>
<evidence type="ECO:0000313" key="3">
    <source>
        <dbReference type="Proteomes" id="UP000324800"/>
    </source>
</evidence>
<accession>A0A5J4WX91</accession>
<evidence type="ECO:0000256" key="1">
    <source>
        <dbReference type="SAM" id="MobiDB-lite"/>
    </source>
</evidence>
<dbReference type="EMBL" id="SNRW01000807">
    <property type="protein sequence ID" value="KAA6399162.1"/>
    <property type="molecule type" value="Genomic_DNA"/>
</dbReference>
<evidence type="ECO:0000313" key="2">
    <source>
        <dbReference type="EMBL" id="KAA6399162.1"/>
    </source>
</evidence>
<comment type="caution">
    <text evidence="2">The sequence shown here is derived from an EMBL/GenBank/DDBJ whole genome shotgun (WGS) entry which is preliminary data.</text>
</comment>
<dbReference type="AlphaFoldDB" id="A0A5J4WX91"/>
<organism evidence="2 3">
    <name type="scientific">Streblomastix strix</name>
    <dbReference type="NCBI Taxonomy" id="222440"/>
    <lineage>
        <taxon>Eukaryota</taxon>
        <taxon>Metamonada</taxon>
        <taxon>Preaxostyla</taxon>
        <taxon>Oxymonadida</taxon>
        <taxon>Streblomastigidae</taxon>
        <taxon>Streblomastix</taxon>
    </lineage>
</organism>
<dbReference type="Proteomes" id="UP000324800">
    <property type="component" value="Unassembled WGS sequence"/>
</dbReference>
<gene>
    <name evidence="2" type="ORF">EZS28_005304</name>
</gene>
<proteinExistence type="predicted"/>
<reference evidence="2 3" key="1">
    <citation type="submission" date="2019-03" db="EMBL/GenBank/DDBJ databases">
        <title>Single cell metagenomics reveals metabolic interactions within the superorganism composed of flagellate Streblomastix strix and complex community of Bacteroidetes bacteria on its surface.</title>
        <authorList>
            <person name="Treitli S.C."/>
            <person name="Kolisko M."/>
            <person name="Husnik F."/>
            <person name="Keeling P."/>
            <person name="Hampl V."/>
        </authorList>
    </citation>
    <scope>NUCLEOTIDE SEQUENCE [LARGE SCALE GENOMIC DNA]</scope>
    <source>
        <strain evidence="2">ST1C</strain>
    </source>
</reference>
<feature type="non-terminal residue" evidence="2">
    <location>
        <position position="1"/>
    </location>
</feature>